<feature type="transmembrane region" description="Helical" evidence="7">
    <location>
        <begin position="279"/>
        <end position="304"/>
    </location>
</feature>
<proteinExistence type="predicted"/>
<comment type="subcellular location">
    <subcellularLocation>
        <location evidence="1">Cell inner membrane</location>
        <topology evidence="1">Multi-pass membrane protein</topology>
    </subcellularLocation>
</comment>
<evidence type="ECO:0000256" key="1">
    <source>
        <dbReference type="ARBA" id="ARBA00004429"/>
    </source>
</evidence>
<keyword evidence="3" id="KW-1003">Cell membrane</keyword>
<dbReference type="PIRSF" id="PIRSF006603">
    <property type="entry name" value="DinF"/>
    <property type="match status" value="1"/>
</dbReference>
<sequence length="453" mass="47676">MPSSPPAFRARLTDGAVGRTLVDQAGPMLWGLLSMVFLNFLDTFFVGQLGTRELAAMSFTFPVTMVMSSVAVGLGVGASSVVARAVGQGDDEQVRRLCTDSLLLSGVLVGILIVIGHATIDPLFTALGAGPDVLPLIRRYMEIWYVAMVFLIVPMVGNGSLRAVGSAGSAGAIMVFASVINVILDPLLIFGLAGFPRLEIEGAALAALISRALSLVAALALLGGRHKMLSVRVPRLGVLLQSWRSMLIIGLPAAATQAIAPLAQGLLTRLVATHGAEAVAAWGVAMRIEAFAILSFMALATAMGPFAGQNWAARRVDRLHRAMVLSLRFCWVWGLVAWAILAVTGADLARVFNDHPVVVEQVGAYLRIVPLGYAGLGFAGVIAATLNGLGLPAAAAVLSVLRLFVLYVPLAWMGEAWLGMTGLFWGVGIANAAAGLLAWPWAHSQCRAQRRRA</sequence>
<dbReference type="NCBIfam" id="TIGR00797">
    <property type="entry name" value="matE"/>
    <property type="match status" value="1"/>
</dbReference>
<name>H6SNH6_PARPM</name>
<feature type="transmembrane region" description="Helical" evidence="7">
    <location>
        <begin position="364"/>
        <end position="384"/>
    </location>
</feature>
<dbReference type="PANTHER" id="PTHR43549:SF3">
    <property type="entry name" value="MULTIDRUG RESISTANCE PROTEIN YPNP-RELATED"/>
    <property type="match status" value="1"/>
</dbReference>
<dbReference type="PATRIC" id="fig|1150469.3.peg.3046"/>
<keyword evidence="9" id="KW-1185">Reference proteome</keyword>
<dbReference type="GO" id="GO:0042910">
    <property type="term" value="F:xenobiotic transmembrane transporter activity"/>
    <property type="evidence" value="ECO:0007669"/>
    <property type="project" value="InterPro"/>
</dbReference>
<dbReference type="GO" id="GO:0015297">
    <property type="term" value="F:antiporter activity"/>
    <property type="evidence" value="ECO:0007669"/>
    <property type="project" value="InterPro"/>
</dbReference>
<keyword evidence="4 7" id="KW-0812">Transmembrane</keyword>
<evidence type="ECO:0000256" key="6">
    <source>
        <dbReference type="ARBA" id="ARBA00023136"/>
    </source>
</evidence>
<dbReference type="GO" id="GO:0005886">
    <property type="term" value="C:plasma membrane"/>
    <property type="evidence" value="ECO:0007669"/>
    <property type="project" value="UniProtKB-SubCell"/>
</dbReference>
<evidence type="ECO:0000256" key="5">
    <source>
        <dbReference type="ARBA" id="ARBA00022989"/>
    </source>
</evidence>
<feature type="transmembrane region" description="Helical" evidence="7">
    <location>
        <begin position="391"/>
        <end position="410"/>
    </location>
</feature>
<keyword evidence="2" id="KW-0813">Transport</keyword>
<evidence type="ECO:0000313" key="9">
    <source>
        <dbReference type="Proteomes" id="UP000033220"/>
    </source>
</evidence>
<keyword evidence="6 7" id="KW-0472">Membrane</keyword>
<dbReference type="PANTHER" id="PTHR43549">
    <property type="entry name" value="MULTIDRUG RESISTANCE PROTEIN YPNP-RELATED"/>
    <property type="match status" value="1"/>
</dbReference>
<feature type="transmembrane region" description="Helical" evidence="7">
    <location>
        <begin position="29"/>
        <end position="47"/>
    </location>
</feature>
<dbReference type="eggNOG" id="COG0534">
    <property type="taxonomic scope" value="Bacteria"/>
</dbReference>
<feature type="transmembrane region" description="Helical" evidence="7">
    <location>
        <begin position="325"/>
        <end position="344"/>
    </location>
</feature>
<evidence type="ECO:0000313" key="8">
    <source>
        <dbReference type="EMBL" id="CCG09307.1"/>
    </source>
</evidence>
<feature type="transmembrane region" description="Helical" evidence="7">
    <location>
        <begin position="202"/>
        <end position="224"/>
    </location>
</feature>
<dbReference type="STRING" id="1150469.RSPPHO_02681"/>
<reference evidence="8 9" key="1">
    <citation type="submission" date="2012-02" db="EMBL/GenBank/DDBJ databases">
        <title>Shotgun genome sequence of Phaeospirillum photometricum DSM 122.</title>
        <authorList>
            <person name="Duquesne K."/>
            <person name="Sturgis J."/>
        </authorList>
    </citation>
    <scope>NUCLEOTIDE SEQUENCE [LARGE SCALE GENOMIC DNA]</scope>
    <source>
        <strain evidence="9">DSM122</strain>
    </source>
</reference>
<organism evidence="8 9">
    <name type="scientific">Pararhodospirillum photometricum DSM 122</name>
    <dbReference type="NCBI Taxonomy" id="1150469"/>
    <lineage>
        <taxon>Bacteria</taxon>
        <taxon>Pseudomonadati</taxon>
        <taxon>Pseudomonadota</taxon>
        <taxon>Alphaproteobacteria</taxon>
        <taxon>Rhodospirillales</taxon>
        <taxon>Rhodospirillaceae</taxon>
        <taxon>Pararhodospirillum</taxon>
    </lineage>
</organism>
<dbReference type="KEGG" id="rpm:RSPPHO_02681"/>
<protein>
    <submittedName>
        <fullName evidence="8">Multi antimicrobial extrusion protein MatE</fullName>
    </submittedName>
</protein>
<dbReference type="InterPro" id="IPR052031">
    <property type="entry name" value="Membrane_Transporter-Flippase"/>
</dbReference>
<dbReference type="RefSeq" id="WP_014415937.1">
    <property type="nucleotide sequence ID" value="NC_017059.1"/>
</dbReference>
<dbReference type="InterPro" id="IPR048279">
    <property type="entry name" value="MdtK-like"/>
</dbReference>
<dbReference type="AlphaFoldDB" id="H6SNH6"/>
<accession>H6SNH6</accession>
<feature type="transmembrane region" description="Helical" evidence="7">
    <location>
        <begin position="59"/>
        <end position="82"/>
    </location>
</feature>
<keyword evidence="5 7" id="KW-1133">Transmembrane helix</keyword>
<dbReference type="Proteomes" id="UP000033220">
    <property type="component" value="Chromosome DSM 122"/>
</dbReference>
<gene>
    <name evidence="8" type="ORF">RSPPHO_02681</name>
</gene>
<evidence type="ECO:0000256" key="2">
    <source>
        <dbReference type="ARBA" id="ARBA00022448"/>
    </source>
</evidence>
<feature type="transmembrane region" description="Helical" evidence="7">
    <location>
        <begin position="143"/>
        <end position="161"/>
    </location>
</feature>
<evidence type="ECO:0000256" key="4">
    <source>
        <dbReference type="ARBA" id="ARBA00022692"/>
    </source>
</evidence>
<feature type="transmembrane region" description="Helical" evidence="7">
    <location>
        <begin position="245"/>
        <end position="267"/>
    </location>
</feature>
<feature type="transmembrane region" description="Helical" evidence="7">
    <location>
        <begin position="102"/>
        <end position="123"/>
    </location>
</feature>
<feature type="transmembrane region" description="Helical" evidence="7">
    <location>
        <begin position="173"/>
        <end position="196"/>
    </location>
</feature>
<dbReference type="OrthoDB" id="9806302at2"/>
<dbReference type="EMBL" id="HE663493">
    <property type="protein sequence ID" value="CCG09307.1"/>
    <property type="molecule type" value="Genomic_DNA"/>
</dbReference>
<feature type="transmembrane region" description="Helical" evidence="7">
    <location>
        <begin position="422"/>
        <end position="442"/>
    </location>
</feature>
<dbReference type="Pfam" id="PF01554">
    <property type="entry name" value="MatE"/>
    <property type="match status" value="2"/>
</dbReference>
<evidence type="ECO:0000256" key="3">
    <source>
        <dbReference type="ARBA" id="ARBA00022475"/>
    </source>
</evidence>
<dbReference type="InterPro" id="IPR002528">
    <property type="entry name" value="MATE_fam"/>
</dbReference>
<evidence type="ECO:0000256" key="7">
    <source>
        <dbReference type="SAM" id="Phobius"/>
    </source>
</evidence>
<dbReference type="HOGENOM" id="CLU_012893_0_1_5"/>